<proteinExistence type="predicted"/>
<comment type="caution">
    <text evidence="1">The sequence shown here is derived from an EMBL/GenBank/DDBJ whole genome shotgun (WGS) entry which is preliminary data.</text>
</comment>
<dbReference type="EMBL" id="LSMT01000019">
    <property type="protein sequence ID" value="PFX32764.1"/>
    <property type="molecule type" value="Genomic_DNA"/>
</dbReference>
<sequence>MEKPQTMKVFDDYDTLVIWLKNVKYAYGETGQVTYKGRVFSFTTEKELITLGHWACDGLVIDVATDVWAKGRHYYTVQLAIENGVKDLIRKLKVEHNIDLY</sequence>
<evidence type="ECO:0000313" key="2">
    <source>
        <dbReference type="Proteomes" id="UP000225706"/>
    </source>
</evidence>
<name>A0A2B4SQ15_STYPI</name>
<dbReference type="AlphaFoldDB" id="A0A2B4SQ15"/>
<protein>
    <submittedName>
        <fullName evidence="1">Uncharacterized protein</fullName>
    </submittedName>
</protein>
<keyword evidence="2" id="KW-1185">Reference proteome</keyword>
<accession>A0A2B4SQ15</accession>
<organism evidence="1 2">
    <name type="scientific">Stylophora pistillata</name>
    <name type="common">Smooth cauliflower coral</name>
    <dbReference type="NCBI Taxonomy" id="50429"/>
    <lineage>
        <taxon>Eukaryota</taxon>
        <taxon>Metazoa</taxon>
        <taxon>Cnidaria</taxon>
        <taxon>Anthozoa</taxon>
        <taxon>Hexacorallia</taxon>
        <taxon>Scleractinia</taxon>
        <taxon>Astrocoeniina</taxon>
        <taxon>Pocilloporidae</taxon>
        <taxon>Stylophora</taxon>
    </lineage>
</organism>
<reference evidence="2" key="1">
    <citation type="journal article" date="2017" name="bioRxiv">
        <title>Comparative analysis of the genomes of Stylophora pistillata and Acropora digitifera provides evidence for extensive differences between species of corals.</title>
        <authorList>
            <person name="Voolstra C.R."/>
            <person name="Li Y."/>
            <person name="Liew Y.J."/>
            <person name="Baumgarten S."/>
            <person name="Zoccola D."/>
            <person name="Flot J.-F."/>
            <person name="Tambutte S."/>
            <person name="Allemand D."/>
            <person name="Aranda M."/>
        </authorList>
    </citation>
    <scope>NUCLEOTIDE SEQUENCE [LARGE SCALE GENOMIC DNA]</scope>
</reference>
<dbReference type="Proteomes" id="UP000225706">
    <property type="component" value="Unassembled WGS sequence"/>
</dbReference>
<evidence type="ECO:0000313" key="1">
    <source>
        <dbReference type="EMBL" id="PFX32764.1"/>
    </source>
</evidence>
<gene>
    <name evidence="1" type="ORF">AWC38_SpisGene2431</name>
</gene>